<protein>
    <submittedName>
        <fullName evidence="1">Uncharacterized protein</fullName>
    </submittedName>
</protein>
<keyword evidence="2" id="KW-1185">Reference proteome</keyword>
<evidence type="ECO:0000313" key="2">
    <source>
        <dbReference type="Proteomes" id="UP000031668"/>
    </source>
</evidence>
<accession>A0A0C2JYT9</accession>
<gene>
    <name evidence="1" type="ORF">RF11_00228</name>
</gene>
<comment type="caution">
    <text evidence="1">The sequence shown here is derived from an EMBL/GenBank/DDBJ whole genome shotgun (WGS) entry which is preliminary data.</text>
</comment>
<sequence>MDSNAFCEIASDAVNSTGFLRHYGILAEEMLCEQCSQKMVEHQRNDISDKAHNQIGIASFLSISPTTSANMTKSFRKICSWKLSTLNLTLGGPGIIIQIDESVISRAMHNRGMNLALEL</sequence>
<proteinExistence type="predicted"/>
<reference evidence="1 2" key="1">
    <citation type="journal article" date="2014" name="Genome Biol. Evol.">
        <title>The genome of the myxosporean Thelohanellus kitauei shows adaptations to nutrient acquisition within its fish host.</title>
        <authorList>
            <person name="Yang Y."/>
            <person name="Xiong J."/>
            <person name="Zhou Z."/>
            <person name="Huo F."/>
            <person name="Miao W."/>
            <person name="Ran C."/>
            <person name="Liu Y."/>
            <person name="Zhang J."/>
            <person name="Feng J."/>
            <person name="Wang M."/>
            <person name="Wang M."/>
            <person name="Wang L."/>
            <person name="Yao B."/>
        </authorList>
    </citation>
    <scope>NUCLEOTIDE SEQUENCE [LARGE SCALE GENOMIC DNA]</scope>
    <source>
        <strain evidence="1">Wuqing</strain>
    </source>
</reference>
<dbReference type="AlphaFoldDB" id="A0A0C2JYT9"/>
<organism evidence="1 2">
    <name type="scientific">Thelohanellus kitauei</name>
    <name type="common">Myxosporean</name>
    <dbReference type="NCBI Taxonomy" id="669202"/>
    <lineage>
        <taxon>Eukaryota</taxon>
        <taxon>Metazoa</taxon>
        <taxon>Cnidaria</taxon>
        <taxon>Myxozoa</taxon>
        <taxon>Myxosporea</taxon>
        <taxon>Bivalvulida</taxon>
        <taxon>Platysporina</taxon>
        <taxon>Myxobolidae</taxon>
        <taxon>Thelohanellus</taxon>
    </lineage>
</organism>
<name>A0A0C2JYT9_THEKT</name>
<dbReference type="Proteomes" id="UP000031668">
    <property type="component" value="Unassembled WGS sequence"/>
</dbReference>
<dbReference type="OrthoDB" id="8061556at2759"/>
<dbReference type="EMBL" id="JWZT01000291">
    <property type="protein sequence ID" value="KII74738.1"/>
    <property type="molecule type" value="Genomic_DNA"/>
</dbReference>
<evidence type="ECO:0000313" key="1">
    <source>
        <dbReference type="EMBL" id="KII74738.1"/>
    </source>
</evidence>